<dbReference type="Gene3D" id="3.40.190.290">
    <property type="match status" value="1"/>
</dbReference>
<evidence type="ECO:0000313" key="7">
    <source>
        <dbReference type="Proteomes" id="UP000193749"/>
    </source>
</evidence>
<organism evidence="6 7">
    <name type="scientific">Pantoea cypripedii</name>
    <name type="common">Pectobacterium cypripedii</name>
    <name type="synonym">Erwinia cypripedii</name>
    <dbReference type="NCBI Taxonomy" id="55209"/>
    <lineage>
        <taxon>Bacteria</taxon>
        <taxon>Pseudomonadati</taxon>
        <taxon>Pseudomonadota</taxon>
        <taxon>Gammaproteobacteria</taxon>
        <taxon>Enterobacterales</taxon>
        <taxon>Erwiniaceae</taxon>
        <taxon>Pantoea</taxon>
    </lineage>
</organism>
<evidence type="ECO:0000259" key="5">
    <source>
        <dbReference type="PROSITE" id="PS50931"/>
    </source>
</evidence>
<dbReference type="GO" id="GO:0043565">
    <property type="term" value="F:sequence-specific DNA binding"/>
    <property type="evidence" value="ECO:0007669"/>
    <property type="project" value="TreeGrafter"/>
</dbReference>
<dbReference type="InterPro" id="IPR058163">
    <property type="entry name" value="LysR-type_TF_proteobact-type"/>
</dbReference>
<dbReference type="InterPro" id="IPR036388">
    <property type="entry name" value="WH-like_DNA-bd_sf"/>
</dbReference>
<dbReference type="GO" id="GO:0006351">
    <property type="term" value="P:DNA-templated transcription"/>
    <property type="evidence" value="ECO:0007669"/>
    <property type="project" value="TreeGrafter"/>
</dbReference>
<dbReference type="RefSeq" id="WP_084876687.1">
    <property type="nucleotide sequence ID" value="NZ_JAGGMY010000001.1"/>
</dbReference>
<dbReference type="Proteomes" id="UP000193749">
    <property type="component" value="Unassembled WGS sequence"/>
</dbReference>
<evidence type="ECO:0000313" key="6">
    <source>
        <dbReference type="EMBL" id="ORM94864.1"/>
    </source>
</evidence>
<keyword evidence="2" id="KW-0805">Transcription regulation</keyword>
<protein>
    <submittedName>
        <fullName evidence="6">LysR family transcriptional regulator</fullName>
    </submittedName>
</protein>
<dbReference type="PRINTS" id="PR00039">
    <property type="entry name" value="HTHLYSR"/>
</dbReference>
<evidence type="ECO:0000256" key="3">
    <source>
        <dbReference type="ARBA" id="ARBA00023125"/>
    </source>
</evidence>
<dbReference type="AlphaFoldDB" id="A0A1X1EY80"/>
<dbReference type="InterPro" id="IPR005119">
    <property type="entry name" value="LysR_subst-bd"/>
</dbReference>
<comment type="similarity">
    <text evidence="1">Belongs to the LysR transcriptional regulatory family.</text>
</comment>
<dbReference type="GO" id="GO:0003700">
    <property type="term" value="F:DNA-binding transcription factor activity"/>
    <property type="evidence" value="ECO:0007669"/>
    <property type="project" value="InterPro"/>
</dbReference>
<dbReference type="PROSITE" id="PS50931">
    <property type="entry name" value="HTH_LYSR"/>
    <property type="match status" value="1"/>
</dbReference>
<dbReference type="FunFam" id="1.10.10.10:FF:000001">
    <property type="entry name" value="LysR family transcriptional regulator"/>
    <property type="match status" value="1"/>
</dbReference>
<dbReference type="Gene3D" id="1.10.10.10">
    <property type="entry name" value="Winged helix-like DNA-binding domain superfamily/Winged helix DNA-binding domain"/>
    <property type="match status" value="1"/>
</dbReference>
<dbReference type="Pfam" id="PF03466">
    <property type="entry name" value="LysR_substrate"/>
    <property type="match status" value="1"/>
</dbReference>
<dbReference type="PANTHER" id="PTHR30537:SF72">
    <property type="entry name" value="LYSR FAMILY TRANSCRIPTIONAL REGULATOR"/>
    <property type="match status" value="1"/>
</dbReference>
<dbReference type="PANTHER" id="PTHR30537">
    <property type="entry name" value="HTH-TYPE TRANSCRIPTIONAL REGULATOR"/>
    <property type="match status" value="1"/>
</dbReference>
<keyword evidence="7" id="KW-1185">Reference proteome</keyword>
<dbReference type="Pfam" id="PF00126">
    <property type="entry name" value="HTH_1"/>
    <property type="match status" value="1"/>
</dbReference>
<dbReference type="InterPro" id="IPR036390">
    <property type="entry name" value="WH_DNA-bd_sf"/>
</dbReference>
<name>A0A1X1EY80_PANCY</name>
<comment type="caution">
    <text evidence="6">The sequence shown here is derived from an EMBL/GenBank/DDBJ whole genome shotgun (WGS) entry which is preliminary data.</text>
</comment>
<sequence length="300" mass="33452">MRANMFEYMDIFIQVVEQGSFTKAADVLQLHRPAVSKAIQQLEDELGTKLIHRTTRKLSVTAEGEAFYQRARQLMAEVGDMMASFSPTLPPRGRLLLDVPLSLAHCLLIPNLAAFRALYPEIEVVLLSSDKKTDLIAEGVDCLVRIGHLADSSFISRRLGDIRMVTCAAPAYIEKHGIPATPDDLQNHQAVNFFSEHSREVMDWKFYVDGVMISRRAGSSVLVDNSDILLSCGLAGLGIIQATRNALAPHIQAGRLVEVLTDYPPVAKPVSVLYPDRRYLAPKVRVFIDWFSEVFSQHPH</sequence>
<reference evidence="6 7" key="1">
    <citation type="journal article" date="2017" name="Antonie Van Leeuwenhoek">
        <title>Phylogenomic resolution of the bacterial genus Pantoea and its relationship with Erwinia and Tatumella.</title>
        <authorList>
            <person name="Palmer M."/>
            <person name="Steenkamp E.T."/>
            <person name="Coetzee M.P."/>
            <person name="Chan W.Y."/>
            <person name="van Zyl E."/>
            <person name="De Maayer P."/>
            <person name="Coutinho T.A."/>
            <person name="Blom J."/>
            <person name="Smits T.H."/>
            <person name="Duffy B."/>
            <person name="Venter S.N."/>
        </authorList>
    </citation>
    <scope>NUCLEOTIDE SEQUENCE [LARGE SCALE GENOMIC DNA]</scope>
    <source>
        <strain evidence="6 7">LMG 2657</strain>
    </source>
</reference>
<dbReference type="EMBL" id="MLJI01000001">
    <property type="protein sequence ID" value="ORM94864.1"/>
    <property type="molecule type" value="Genomic_DNA"/>
</dbReference>
<dbReference type="CDD" id="cd08472">
    <property type="entry name" value="PBP2_CrgA_like_3"/>
    <property type="match status" value="1"/>
</dbReference>
<feature type="domain" description="HTH lysR-type" evidence="5">
    <location>
        <begin position="1"/>
        <end position="61"/>
    </location>
</feature>
<gene>
    <name evidence="6" type="ORF">HA50_16550</name>
</gene>
<evidence type="ECO:0000256" key="1">
    <source>
        <dbReference type="ARBA" id="ARBA00009437"/>
    </source>
</evidence>
<proteinExistence type="inferred from homology"/>
<keyword evidence="3" id="KW-0238">DNA-binding</keyword>
<dbReference type="SUPFAM" id="SSF46785">
    <property type="entry name" value="Winged helix' DNA-binding domain"/>
    <property type="match status" value="1"/>
</dbReference>
<dbReference type="SUPFAM" id="SSF53850">
    <property type="entry name" value="Periplasmic binding protein-like II"/>
    <property type="match status" value="1"/>
</dbReference>
<evidence type="ECO:0000256" key="2">
    <source>
        <dbReference type="ARBA" id="ARBA00023015"/>
    </source>
</evidence>
<accession>A0A1X1EY80</accession>
<dbReference type="InterPro" id="IPR000847">
    <property type="entry name" value="LysR_HTH_N"/>
</dbReference>
<evidence type="ECO:0000256" key="4">
    <source>
        <dbReference type="ARBA" id="ARBA00023163"/>
    </source>
</evidence>
<dbReference type="OrthoDB" id="9786526at2"/>
<keyword evidence="4" id="KW-0804">Transcription</keyword>
<dbReference type="STRING" id="55209.HA50_16550"/>